<dbReference type="InterPro" id="IPR006553">
    <property type="entry name" value="Leu-rich_rpt_Cys-con_subtyp"/>
</dbReference>
<dbReference type="SUPFAM" id="SSF52047">
    <property type="entry name" value="RNI-like"/>
    <property type="match status" value="1"/>
</dbReference>
<dbReference type="PANTHER" id="PTHR13382">
    <property type="entry name" value="MITOCHONDRIAL ATP SYNTHASE COUPLING FACTOR B"/>
    <property type="match status" value="1"/>
</dbReference>
<evidence type="ECO:0008006" key="7">
    <source>
        <dbReference type="Google" id="ProtNLM"/>
    </source>
</evidence>
<evidence type="ECO:0000256" key="2">
    <source>
        <dbReference type="SAM" id="MobiDB-lite"/>
    </source>
</evidence>
<dbReference type="InterPro" id="IPR001810">
    <property type="entry name" value="F-box_dom"/>
</dbReference>
<keyword evidence="1" id="KW-0833">Ubl conjugation pathway</keyword>
<accession>A0AAD9IW87</accession>
<dbReference type="InterPro" id="IPR032675">
    <property type="entry name" value="LRR_dom_sf"/>
</dbReference>
<feature type="domain" description="F-box" evidence="3">
    <location>
        <begin position="110"/>
        <end position="149"/>
    </location>
</feature>
<dbReference type="InterPro" id="IPR057207">
    <property type="entry name" value="FBXL15_LRR"/>
</dbReference>
<dbReference type="AlphaFoldDB" id="A0AAD9IW87"/>
<dbReference type="Pfam" id="PF12937">
    <property type="entry name" value="F-box-like"/>
    <property type="match status" value="1"/>
</dbReference>
<dbReference type="SMART" id="SM00367">
    <property type="entry name" value="LRR_CC"/>
    <property type="match status" value="3"/>
</dbReference>
<keyword evidence="6" id="KW-1185">Reference proteome</keyword>
<gene>
    <name evidence="5" type="ORF">LSH36_997g02055</name>
</gene>
<feature type="compositionally biased region" description="Basic and acidic residues" evidence="2">
    <location>
        <begin position="1"/>
        <end position="17"/>
    </location>
</feature>
<reference evidence="5" key="1">
    <citation type="journal article" date="2023" name="Mol. Biol. Evol.">
        <title>Third-Generation Sequencing Reveals the Adaptive Role of the Epigenome in Three Deep-Sea Polychaetes.</title>
        <authorList>
            <person name="Perez M."/>
            <person name="Aroh O."/>
            <person name="Sun Y."/>
            <person name="Lan Y."/>
            <person name="Juniper S.K."/>
            <person name="Young C.R."/>
            <person name="Angers B."/>
            <person name="Qian P.Y."/>
        </authorList>
    </citation>
    <scope>NUCLEOTIDE SEQUENCE</scope>
    <source>
        <strain evidence="5">P08H-3</strain>
    </source>
</reference>
<feature type="domain" description="F-box/LRR-repeat protein 15-like leucin rich repeat" evidence="4">
    <location>
        <begin position="247"/>
        <end position="361"/>
    </location>
</feature>
<proteinExistence type="predicted"/>
<dbReference type="CDD" id="cd22122">
    <property type="entry name" value="F-box_JHDM"/>
    <property type="match status" value="1"/>
</dbReference>
<sequence>MVSPDKSEAKINDRVTEDGSVSVHPNVLPSACCNVIDGGSGEHKENDKTAKEIDHTEYNQCDASVSLAFPPQPSNKVVIPKYVVRPGPVAPAPKYVLTETGMHHMLDRIIWLNVFSFLTKQELACCMQVCKTWNRWCLDSYFWRKIDLRSRVIRQNHLIGVVRRQPRELDLQDAVINKKQLMWLIARLPHLKVMNLRNNTWAAVNALCSSACPLLEKLDLSWVNGIWDDCIRDLVSPPTDHRPGVDESISRLHRCTELRLTGTDIADQALEIIGTYMPHLTRLDISYCSSVTDKGLEYLSDEGAVTKASIVELMLSYVIQLSDSCFDSLAAFTKIQTIDLSHCPNISASSCTKFLEHSKSRKYIISDDLKISVQFE</sequence>
<evidence type="ECO:0000259" key="4">
    <source>
        <dbReference type="Pfam" id="PF25372"/>
    </source>
</evidence>
<dbReference type="Proteomes" id="UP001208570">
    <property type="component" value="Unassembled WGS sequence"/>
</dbReference>
<dbReference type="InterPro" id="IPR050648">
    <property type="entry name" value="F-box_LRR-repeat"/>
</dbReference>
<organism evidence="5 6">
    <name type="scientific">Paralvinella palmiformis</name>
    <dbReference type="NCBI Taxonomy" id="53620"/>
    <lineage>
        <taxon>Eukaryota</taxon>
        <taxon>Metazoa</taxon>
        <taxon>Spiralia</taxon>
        <taxon>Lophotrochozoa</taxon>
        <taxon>Annelida</taxon>
        <taxon>Polychaeta</taxon>
        <taxon>Sedentaria</taxon>
        <taxon>Canalipalpata</taxon>
        <taxon>Terebellida</taxon>
        <taxon>Terebelliformia</taxon>
        <taxon>Alvinellidae</taxon>
        <taxon>Paralvinella</taxon>
    </lineage>
</organism>
<dbReference type="GO" id="GO:0005737">
    <property type="term" value="C:cytoplasm"/>
    <property type="evidence" value="ECO:0007669"/>
    <property type="project" value="TreeGrafter"/>
</dbReference>
<protein>
    <recommendedName>
        <fullName evidence="7">F-box domain-containing protein</fullName>
    </recommendedName>
</protein>
<dbReference type="EMBL" id="JAODUP010000997">
    <property type="protein sequence ID" value="KAK2142092.1"/>
    <property type="molecule type" value="Genomic_DNA"/>
</dbReference>
<dbReference type="Pfam" id="PF25372">
    <property type="entry name" value="DUF7885"/>
    <property type="match status" value="1"/>
</dbReference>
<name>A0AAD9IW87_9ANNE</name>
<comment type="caution">
    <text evidence="5">The sequence shown here is derived from an EMBL/GenBank/DDBJ whole genome shotgun (WGS) entry which is preliminary data.</text>
</comment>
<evidence type="ECO:0000256" key="1">
    <source>
        <dbReference type="ARBA" id="ARBA00022786"/>
    </source>
</evidence>
<dbReference type="Gene3D" id="3.80.10.10">
    <property type="entry name" value="Ribonuclease Inhibitor"/>
    <property type="match status" value="1"/>
</dbReference>
<dbReference type="PANTHER" id="PTHR13382:SF69">
    <property type="entry name" value="FI18408P1"/>
    <property type="match status" value="1"/>
</dbReference>
<evidence type="ECO:0000259" key="3">
    <source>
        <dbReference type="Pfam" id="PF12937"/>
    </source>
</evidence>
<evidence type="ECO:0000313" key="5">
    <source>
        <dbReference type="EMBL" id="KAK2142092.1"/>
    </source>
</evidence>
<feature type="region of interest" description="Disordered" evidence="2">
    <location>
        <begin position="1"/>
        <end position="22"/>
    </location>
</feature>
<evidence type="ECO:0000313" key="6">
    <source>
        <dbReference type="Proteomes" id="UP001208570"/>
    </source>
</evidence>